<accession>A0A9D2M0L4</accession>
<dbReference type="Gene3D" id="3.40.190.10">
    <property type="entry name" value="Periplasmic binding protein-like II"/>
    <property type="match status" value="1"/>
</dbReference>
<proteinExistence type="predicted"/>
<reference evidence="1" key="1">
    <citation type="journal article" date="2021" name="PeerJ">
        <title>Extensive microbial diversity within the chicken gut microbiome revealed by metagenomics and culture.</title>
        <authorList>
            <person name="Gilroy R."/>
            <person name="Ravi A."/>
            <person name="Getino M."/>
            <person name="Pursley I."/>
            <person name="Horton D.L."/>
            <person name="Alikhan N.F."/>
            <person name="Baker D."/>
            <person name="Gharbi K."/>
            <person name="Hall N."/>
            <person name="Watson M."/>
            <person name="Adriaenssens E.M."/>
            <person name="Foster-Nyarko E."/>
            <person name="Jarju S."/>
            <person name="Secka A."/>
            <person name="Antonio M."/>
            <person name="Oren A."/>
            <person name="Chaudhuri R.R."/>
            <person name="La Ragione R."/>
            <person name="Hildebrand F."/>
            <person name="Pallen M.J."/>
        </authorList>
    </citation>
    <scope>NUCLEOTIDE SEQUENCE</scope>
    <source>
        <strain evidence="1">ChiBcolR8-3208</strain>
    </source>
</reference>
<name>A0A9D2M0L4_9FIRM</name>
<dbReference type="AlphaFoldDB" id="A0A9D2M0L4"/>
<sequence length="135" mass="15707">MIRCVDTFSEIPTIYPNGVFDLARWRAYAQNHFGENISLFEDDMNECLATGSYTFERDYLPVLQAVWQHPWLEEMHQSFLAVVKGLSERLAQKFGNDLDVEKDWQSYLDALNSMDLEGYVALQQKAYDAYQESFG</sequence>
<dbReference type="Proteomes" id="UP000824214">
    <property type="component" value="Unassembled WGS sequence"/>
</dbReference>
<reference evidence="1" key="2">
    <citation type="submission" date="2021-04" db="EMBL/GenBank/DDBJ databases">
        <authorList>
            <person name="Gilroy R."/>
        </authorList>
    </citation>
    <scope>NUCLEOTIDE SEQUENCE</scope>
    <source>
        <strain evidence="1">ChiBcolR8-3208</strain>
    </source>
</reference>
<dbReference type="EMBL" id="DWXZ01000245">
    <property type="protein sequence ID" value="HJB38649.1"/>
    <property type="molecule type" value="Genomic_DNA"/>
</dbReference>
<evidence type="ECO:0000313" key="2">
    <source>
        <dbReference type="Proteomes" id="UP000824214"/>
    </source>
</evidence>
<comment type="caution">
    <text evidence="1">The sequence shown here is derived from an EMBL/GenBank/DDBJ whole genome shotgun (WGS) entry which is preliminary data.</text>
</comment>
<organism evidence="1 2">
    <name type="scientific">Candidatus Acutalibacter ornithocaccae</name>
    <dbReference type="NCBI Taxonomy" id="2838416"/>
    <lineage>
        <taxon>Bacteria</taxon>
        <taxon>Bacillati</taxon>
        <taxon>Bacillota</taxon>
        <taxon>Clostridia</taxon>
        <taxon>Eubacteriales</taxon>
        <taxon>Acutalibacteraceae</taxon>
        <taxon>Acutalibacter</taxon>
    </lineage>
</organism>
<evidence type="ECO:0000313" key="1">
    <source>
        <dbReference type="EMBL" id="HJB38649.1"/>
    </source>
</evidence>
<protein>
    <submittedName>
        <fullName evidence="1">Uncharacterized protein</fullName>
    </submittedName>
</protein>
<gene>
    <name evidence="1" type="ORF">H9942_11395</name>
</gene>